<name>A0AAN0VI68_9RHOB</name>
<evidence type="ECO:0008006" key="4">
    <source>
        <dbReference type="Google" id="ProtNLM"/>
    </source>
</evidence>
<reference evidence="2 3" key="1">
    <citation type="journal article" date="2014" name="ISME J.">
        <title>Adaptation of an abundant Roseobacter RCA organism to pelagic systems revealed by genomic and transcriptomic analyses.</title>
        <authorList>
            <person name="Voget S."/>
            <person name="Wemheuer B."/>
            <person name="Brinkhoff T."/>
            <person name="Vollmers J."/>
            <person name="Dietrich S."/>
            <person name="Giebel H.A."/>
            <person name="Beardsley C."/>
            <person name="Sardemann C."/>
            <person name="Bakenhus I."/>
            <person name="Billerbeck S."/>
            <person name="Daniel R."/>
            <person name="Simon M."/>
        </authorList>
    </citation>
    <scope>NUCLEOTIDE SEQUENCE [LARGE SCALE GENOMIC DNA]</scope>
    <source>
        <strain evidence="2 3">RCA23</strain>
    </source>
</reference>
<protein>
    <recommendedName>
        <fullName evidence="4">MotA/TolQ/ExbB proton channel domain-containing protein</fullName>
    </recommendedName>
</protein>
<evidence type="ECO:0000256" key="1">
    <source>
        <dbReference type="SAM" id="Phobius"/>
    </source>
</evidence>
<dbReference type="Proteomes" id="UP000028680">
    <property type="component" value="Chromosome"/>
</dbReference>
<dbReference type="EMBL" id="CP003984">
    <property type="protein sequence ID" value="AII86799.1"/>
    <property type="molecule type" value="Genomic_DNA"/>
</dbReference>
<keyword evidence="1" id="KW-0472">Membrane</keyword>
<feature type="transmembrane region" description="Helical" evidence="1">
    <location>
        <begin position="54"/>
        <end position="73"/>
    </location>
</feature>
<dbReference type="Gene3D" id="1.20.120.20">
    <property type="entry name" value="Apolipoprotein"/>
    <property type="match status" value="1"/>
</dbReference>
<feature type="transmembrane region" description="Helical" evidence="1">
    <location>
        <begin position="12"/>
        <end position="34"/>
    </location>
</feature>
<keyword evidence="1" id="KW-1133">Transmembrane helix</keyword>
<proteinExistence type="predicted"/>
<keyword evidence="3" id="KW-1185">Reference proteome</keyword>
<dbReference type="AlphaFoldDB" id="A0AAN0VI68"/>
<keyword evidence="1" id="KW-0812">Transmembrane</keyword>
<evidence type="ECO:0000313" key="2">
    <source>
        <dbReference type="EMBL" id="AII86799.1"/>
    </source>
</evidence>
<gene>
    <name evidence="2" type="ORF">RCA23_c12520</name>
</gene>
<organism evidence="2 3">
    <name type="scientific">Planktomarina temperata RCA23</name>
    <dbReference type="NCBI Taxonomy" id="666509"/>
    <lineage>
        <taxon>Bacteria</taxon>
        <taxon>Pseudomonadati</taxon>
        <taxon>Pseudomonadota</taxon>
        <taxon>Alphaproteobacteria</taxon>
        <taxon>Rhodobacterales</taxon>
        <taxon>Paracoccaceae</taxon>
        <taxon>Planktomarina</taxon>
    </lineage>
</organism>
<sequence>MKYLSQVIGKMVGALMEFIQAIGLPVKKAILWLAGVLTESNLDTLSSEKGAAPGFVAALLFVFLIIGVLIYSFQVRRKSQAILWLYKLIKSYETPQEFTQNITDIDIEVRKRWGQNAYDELARGWLEYKETLVLYGEGDSRHLRNSVRPATFFNAEDLNFTPGSWKIVPGLFVTIGLFLTFLGLVAALDSLKVSGMDAAQLKASLQTLLETASAKFVMSLTGLACSIIFTIRLRTGVSQIENRLHELANHTEFLLKFISLEDIASDQLAAIKEQKEHFRTIGLELVAELGRPLKEDLPITIAQSISDAMSPLISQVTEVGTEGVGGMVSDLSEKFSKDVSGALESASLSIQAAGDKIDQSSANIGAELSSSVLALKQMIDEVQGSTRERMLDTGEALASSFGQTANQITEQANSLSDTLIAPLNDLQAKIAILSSDISESGAQFKVMSESVKLGADATQKAASSFEKSAQDFSKVTSPINRSIELIAGSISDLEDSTANVNDTLTEGIKQLMASSENALNSAVEIIRGEQSALENALQGMQDVIEEFRGQGDRLDELDEKLGVAFETYAEHVESQLEEMKLHARDLTERLTPALDKMREVVEHAEQFIPESGVQRR</sequence>
<evidence type="ECO:0000313" key="3">
    <source>
        <dbReference type="Proteomes" id="UP000028680"/>
    </source>
</evidence>
<accession>A0AAN0VI68</accession>
<feature type="transmembrane region" description="Helical" evidence="1">
    <location>
        <begin position="167"/>
        <end position="188"/>
    </location>
</feature>
<dbReference type="KEGG" id="ptp:RCA23_c12520"/>